<protein>
    <submittedName>
        <fullName evidence="2">YhcN/YlaJ family sporulation lipoprotein</fullName>
    </submittedName>
</protein>
<dbReference type="EMBL" id="RIBP01000004">
    <property type="protein sequence ID" value="TRZ37893.1"/>
    <property type="molecule type" value="Genomic_DNA"/>
</dbReference>
<accession>A0A553SLM9</accession>
<dbReference type="RefSeq" id="WP_185766174.1">
    <property type="nucleotide sequence ID" value="NZ_RIBP01000004.1"/>
</dbReference>
<dbReference type="PROSITE" id="PS51257">
    <property type="entry name" value="PROKAR_LIPOPROTEIN"/>
    <property type="match status" value="1"/>
</dbReference>
<dbReference type="AlphaFoldDB" id="A0A553SLM9"/>
<sequence>MKKMKHMLAVAALMTIITGCGNDDDNNNTAMNDDKNNTANNLTDNSVGYKTDERKKANLDVADKAAEKVKDMKEVKRAVVMKTDENAFVAVQLEGNQEDGVTNKLEDKIADRVKDTDKDIDNVYVSSNPDFFDRFTNYANDIEDGKPISGLYDEFVETVRRIFPNSR</sequence>
<evidence type="ECO:0000313" key="3">
    <source>
        <dbReference type="Proteomes" id="UP000319837"/>
    </source>
</evidence>
<dbReference type="Pfam" id="PF09580">
    <property type="entry name" value="Spore_YhcN_YlaJ"/>
    <property type="match status" value="1"/>
</dbReference>
<dbReference type="NCBIfam" id="TIGR02898">
    <property type="entry name" value="spore_YhcN_YlaJ"/>
    <property type="match status" value="1"/>
</dbReference>
<reference evidence="3" key="1">
    <citation type="submission" date="2018-10" db="EMBL/GenBank/DDBJ databases">
        <title>FDA dAtabase for Regulatory Grade micrObial Sequences (FDA-ARGOS): Supporting development and validation of Infectious Disease Dx tests.</title>
        <authorList>
            <person name="Minogue T."/>
            <person name="Wolcott M."/>
            <person name="Wasieloski L."/>
            <person name="Aguilar W."/>
            <person name="Moore D."/>
            <person name="Tallon L."/>
            <person name="Sadzewicz L."/>
            <person name="Sengamalay N."/>
            <person name="Ott S."/>
            <person name="Godinez A."/>
            <person name="Nagaraj S."/>
            <person name="Vavikolanu K."/>
            <person name="Vyas G."/>
            <person name="Nadendla S."/>
            <person name="George J."/>
            <person name="Sichtig H."/>
        </authorList>
    </citation>
    <scope>NUCLEOTIDE SEQUENCE [LARGE SCALE GENOMIC DNA]</scope>
    <source>
        <strain evidence="3">FDAARGOS_343</strain>
    </source>
</reference>
<dbReference type="Proteomes" id="UP000319837">
    <property type="component" value="Unassembled WGS sequence"/>
</dbReference>
<evidence type="ECO:0000256" key="1">
    <source>
        <dbReference type="SAM" id="SignalP"/>
    </source>
</evidence>
<proteinExistence type="predicted"/>
<organism evidence="2 3">
    <name type="scientific">Niallia circulans</name>
    <name type="common">Bacillus circulans</name>
    <dbReference type="NCBI Taxonomy" id="1397"/>
    <lineage>
        <taxon>Bacteria</taxon>
        <taxon>Bacillati</taxon>
        <taxon>Bacillota</taxon>
        <taxon>Bacilli</taxon>
        <taxon>Bacillales</taxon>
        <taxon>Bacillaceae</taxon>
        <taxon>Niallia</taxon>
    </lineage>
</organism>
<dbReference type="GO" id="GO:0030435">
    <property type="term" value="P:sporulation resulting in formation of a cellular spore"/>
    <property type="evidence" value="ECO:0007669"/>
    <property type="project" value="InterPro"/>
</dbReference>
<comment type="caution">
    <text evidence="2">The sequence shown here is derived from an EMBL/GenBank/DDBJ whole genome shotgun (WGS) entry which is preliminary data.</text>
</comment>
<dbReference type="InterPro" id="IPR014247">
    <property type="entry name" value="Spore_lipoprot_YhcN/YlaJ"/>
</dbReference>
<keyword evidence="1" id="KW-0732">Signal</keyword>
<gene>
    <name evidence="2" type="ORF">CEQ21_20930</name>
</gene>
<dbReference type="InterPro" id="IPR019076">
    <property type="entry name" value="Spore_lipoprot_YhcN/YlaJ-like"/>
</dbReference>
<keyword evidence="2" id="KW-0449">Lipoprotein</keyword>
<feature type="chain" id="PRO_5039005672" evidence="1">
    <location>
        <begin position="23"/>
        <end position="167"/>
    </location>
</feature>
<evidence type="ECO:0000313" key="2">
    <source>
        <dbReference type="EMBL" id="TRZ37893.1"/>
    </source>
</evidence>
<feature type="signal peptide" evidence="1">
    <location>
        <begin position="1"/>
        <end position="22"/>
    </location>
</feature>
<name>A0A553SLM9_NIACI</name>